<organism evidence="6 7">
    <name type="scientific">Geoalkalibacter subterraneus</name>
    <dbReference type="NCBI Taxonomy" id="483547"/>
    <lineage>
        <taxon>Bacteria</taxon>
        <taxon>Pseudomonadati</taxon>
        <taxon>Thermodesulfobacteriota</taxon>
        <taxon>Desulfuromonadia</taxon>
        <taxon>Desulfuromonadales</taxon>
        <taxon>Geoalkalibacteraceae</taxon>
        <taxon>Geoalkalibacter</taxon>
    </lineage>
</organism>
<dbReference type="EC" id="1.17.4.2" evidence="6"/>
<evidence type="ECO:0000256" key="4">
    <source>
        <dbReference type="SAM" id="MobiDB-lite"/>
    </source>
</evidence>
<dbReference type="GO" id="GO:0004748">
    <property type="term" value="F:ribonucleoside-diphosphate reductase activity, thioredoxin disulfide as acceptor"/>
    <property type="evidence" value="ECO:0007669"/>
    <property type="project" value="TreeGrafter"/>
</dbReference>
<evidence type="ECO:0000259" key="5">
    <source>
        <dbReference type="PROSITE" id="PS51161"/>
    </source>
</evidence>
<dbReference type="EMBL" id="CP010312">
    <property type="protein sequence ID" value="AJF08316.1"/>
    <property type="molecule type" value="Genomic_DNA"/>
</dbReference>
<dbReference type="GO" id="GO:0005524">
    <property type="term" value="F:ATP binding"/>
    <property type="evidence" value="ECO:0007669"/>
    <property type="project" value="UniProtKB-UniRule"/>
</dbReference>
<dbReference type="SUPFAM" id="SSF51998">
    <property type="entry name" value="PFL-like glycyl radical enzymes"/>
    <property type="match status" value="1"/>
</dbReference>
<dbReference type="Gene3D" id="3.20.70.20">
    <property type="match status" value="1"/>
</dbReference>
<accession>A0A0B5FXK1</accession>
<dbReference type="PROSITE" id="PS51161">
    <property type="entry name" value="ATP_CONE"/>
    <property type="match status" value="1"/>
</dbReference>
<evidence type="ECO:0000256" key="3">
    <source>
        <dbReference type="PROSITE-ProRule" id="PRU00492"/>
    </source>
</evidence>
<dbReference type="HOGENOM" id="CLU_002707_0_2_7"/>
<dbReference type="GO" id="GO:0031250">
    <property type="term" value="C:anaerobic ribonucleoside-triphosphate reductase complex"/>
    <property type="evidence" value="ECO:0007669"/>
    <property type="project" value="TreeGrafter"/>
</dbReference>
<dbReference type="GO" id="GO:0009265">
    <property type="term" value="P:2'-deoxyribonucleotide biosynthetic process"/>
    <property type="evidence" value="ECO:0007669"/>
    <property type="project" value="TreeGrafter"/>
</dbReference>
<keyword evidence="6" id="KW-0560">Oxidoreductase</keyword>
<dbReference type="CDD" id="cd01675">
    <property type="entry name" value="RNR_III"/>
    <property type="match status" value="1"/>
</dbReference>
<evidence type="ECO:0000313" key="7">
    <source>
        <dbReference type="Proteomes" id="UP000035036"/>
    </source>
</evidence>
<dbReference type="GO" id="GO:0008998">
    <property type="term" value="F:ribonucleoside-triphosphate reductase (thioredoxin) activity"/>
    <property type="evidence" value="ECO:0007669"/>
    <property type="project" value="UniProtKB-EC"/>
</dbReference>
<dbReference type="PANTHER" id="PTHR21075:SF0">
    <property type="entry name" value="ANAEROBIC RIBONUCLEOSIDE-TRIPHOSPHATE REDUCTASE"/>
    <property type="match status" value="1"/>
</dbReference>
<keyword evidence="2 3" id="KW-0067">ATP-binding</keyword>
<sequence>MVPFSAKPIFAAIKKAVIACGGSDFEKVARLTSKVVEAMNDEFAVRTASLSVEESRKAIHSVEEIQDLVVKALIKGGHDEVGLAYVKYRLKRAELREGQALVKASVENISAYVGDVDWQVKENANMGYSVQGLNIHIAEEATKAFWLHQYSTDVKDAHVRGDMHMHDLGFLGNYCCGWDLKALLLKGFNGVAYKVAAGPAKHLDTALLQLVNFLYTMQGESAGAQAVSNFDTLLAPFVRHDGLSYKQVKRAMQQFIFNMNVPTRVGFQTPFTNITLDLFCPSNMADEAVVVGGELQETTYGQYQEEMDMINRAFCEVMMAGDSEGRIFSYPIPTFNVSKDWDWSAPQLEWPFQMAAKFGIPYFSNFINSDMDPEDARSMCCRLRLDNTELLKRGGGLFGANPLTGSIGVVTLNLPLAAYEAGDKDGFLTRIAELIDLASESLELKRKILEGYFDQGLYPYSKAYLADVKARTGQYLANHFSTIGLVGMHEALLNLGIEGGITSKEGHTFAVETLTFMRENIQAKQIATGNLYNLEATPAESTCYRLAKKALKVAPKIIVSGDEEPYFTNSSQLPVGYTEDIFEALTLQDDLQTQYTGGTVLHGFLGEQIEDWKMAMMLVKKSFTNFKLPYLSLTPTFSICSEHGYLAGEHFACPHCGKDAEVWSRVTGFYRPVQAYNPGKQQEYRDRSEYQLNDKDEAVKAA</sequence>
<evidence type="ECO:0000256" key="1">
    <source>
        <dbReference type="ARBA" id="ARBA00022741"/>
    </source>
</evidence>
<proteinExistence type="predicted"/>
<reference evidence="6 7" key="1">
    <citation type="journal article" date="2015" name="Genome Announc.">
        <title>Genomes of Geoalkalibacter ferrihydriticus Z-0531T and Geoalkalibacter subterraneus Red1T, Two Haloalkaliphilic Metal-Reducing Deltaproteobacteria.</title>
        <authorList>
            <person name="Badalamenti J.P."/>
            <person name="Krajmalnik-Brown R."/>
            <person name="Torres C.I."/>
            <person name="Bond D.R."/>
        </authorList>
    </citation>
    <scope>NUCLEOTIDE SEQUENCE [LARGE SCALE GENOMIC DNA]</scope>
    <source>
        <strain evidence="6 7">Red1</strain>
        <plasmid evidence="7">Plasmid pGSUB1</plasmid>
    </source>
</reference>
<dbReference type="PANTHER" id="PTHR21075">
    <property type="entry name" value="ANAEROBIC RIBONUCLEOSIDE-TRIPHOSPHATE REDUCTASE"/>
    <property type="match status" value="1"/>
</dbReference>
<name>A0A0B5FXK1_9BACT</name>
<dbReference type="Proteomes" id="UP000035036">
    <property type="component" value="Plasmid pGSUB1"/>
</dbReference>
<dbReference type="InterPro" id="IPR005144">
    <property type="entry name" value="ATP-cone_dom"/>
</dbReference>
<evidence type="ECO:0000313" key="6">
    <source>
        <dbReference type="EMBL" id="AJF08316.1"/>
    </source>
</evidence>
<dbReference type="KEGG" id="gsb:GSUB_16870"/>
<feature type="region of interest" description="Disordered" evidence="4">
    <location>
        <begin position="682"/>
        <end position="702"/>
    </location>
</feature>
<keyword evidence="7" id="KW-1185">Reference proteome</keyword>
<dbReference type="NCBIfam" id="NF006126">
    <property type="entry name" value="PRK08270.1"/>
    <property type="match status" value="1"/>
</dbReference>
<dbReference type="AlphaFoldDB" id="A0A0B5FXK1"/>
<protein>
    <submittedName>
        <fullName evidence="6">Ribonucleoside-triphosphate reductase</fullName>
        <ecNumber evidence="6">1.17.4.2</ecNumber>
    </submittedName>
</protein>
<geneLocation type="plasmid" evidence="6 7">
    <name>pGSUB1</name>
</geneLocation>
<evidence type="ECO:0000256" key="2">
    <source>
        <dbReference type="ARBA" id="ARBA00022840"/>
    </source>
</evidence>
<keyword evidence="6" id="KW-0614">Plasmid</keyword>
<dbReference type="NCBIfam" id="TIGR02487">
    <property type="entry name" value="NrdD"/>
    <property type="match status" value="1"/>
</dbReference>
<keyword evidence="1 3" id="KW-0547">Nucleotide-binding</keyword>
<dbReference type="Pfam" id="PF03477">
    <property type="entry name" value="ATP-cone"/>
    <property type="match status" value="1"/>
</dbReference>
<feature type="domain" description="ATP-cone" evidence="5">
    <location>
        <begin position="1"/>
        <end position="96"/>
    </location>
</feature>
<dbReference type="Pfam" id="PF13597">
    <property type="entry name" value="NRDD"/>
    <property type="match status" value="1"/>
</dbReference>
<dbReference type="InterPro" id="IPR012833">
    <property type="entry name" value="NrdD"/>
</dbReference>
<gene>
    <name evidence="6" type="ORF">GSUB_16870</name>
</gene>
<dbReference type="GO" id="GO:0006260">
    <property type="term" value="P:DNA replication"/>
    <property type="evidence" value="ECO:0007669"/>
    <property type="project" value="InterPro"/>
</dbReference>